<dbReference type="Proteomes" id="UP000242469">
    <property type="component" value="Unassembled WGS sequence"/>
</dbReference>
<dbReference type="AlphaFoldDB" id="A0A1H4GYQ3"/>
<accession>A0A1H4GYQ3</accession>
<dbReference type="EMBL" id="FNRJ01000021">
    <property type="protein sequence ID" value="SEB13852.1"/>
    <property type="molecule type" value="Genomic_DNA"/>
</dbReference>
<keyword evidence="2" id="KW-1185">Reference proteome</keyword>
<proteinExistence type="predicted"/>
<name>A0A1H4GYQ3_9GAMM</name>
<reference evidence="2" key="1">
    <citation type="submission" date="2016-10" db="EMBL/GenBank/DDBJ databases">
        <authorList>
            <person name="Varghese N."/>
            <person name="Submissions S."/>
        </authorList>
    </citation>
    <scope>NUCLEOTIDE SEQUENCE [LARGE SCALE GENOMIC DNA]</scope>
    <source>
        <strain evidence="2">DSM 11526</strain>
    </source>
</reference>
<sequence length="202" mass="24815">MIRNIVKEWVLFRDTKKNYDMNHFDYLFEVDLTEHDYDLILEKMNLSDRTKSRLIEVKLFSEKIPLPDKIIKEEIFFDIKEKIKILRENNFIELANEIKNIKEVEFCNQDQLLKIKRQDSLHSEINVCLNDIFIDNLKYKEKIYYSINEAVYHIHYDYNINWYVLNDICNIEFNMEHYINIFSRGYEYSCSEDKIFYSLRQD</sequence>
<protein>
    <submittedName>
        <fullName evidence="1">Uncharacterized protein</fullName>
    </submittedName>
</protein>
<evidence type="ECO:0000313" key="1">
    <source>
        <dbReference type="EMBL" id="SEB13852.1"/>
    </source>
</evidence>
<gene>
    <name evidence="1" type="ORF">SAMN02745729_12146</name>
</gene>
<evidence type="ECO:0000313" key="2">
    <source>
        <dbReference type="Proteomes" id="UP000242469"/>
    </source>
</evidence>
<organism evidence="1 2">
    <name type="scientific">Marinobacterium iners DSM 11526</name>
    <dbReference type="NCBI Taxonomy" id="1122198"/>
    <lineage>
        <taxon>Bacteria</taxon>
        <taxon>Pseudomonadati</taxon>
        <taxon>Pseudomonadota</taxon>
        <taxon>Gammaproteobacteria</taxon>
        <taxon>Oceanospirillales</taxon>
        <taxon>Oceanospirillaceae</taxon>
        <taxon>Marinobacterium</taxon>
    </lineage>
</organism>
<dbReference type="RefSeq" id="WP_091827888.1">
    <property type="nucleotide sequence ID" value="NZ_FNRJ01000021.1"/>
</dbReference>